<evidence type="ECO:0000256" key="1">
    <source>
        <dbReference type="SAM" id="MobiDB-lite"/>
    </source>
</evidence>
<gene>
    <name evidence="2" type="ORF">SCLCIDRAFT_26706</name>
</gene>
<evidence type="ECO:0000313" key="2">
    <source>
        <dbReference type="EMBL" id="KIM60372.1"/>
    </source>
</evidence>
<dbReference type="InParanoid" id="A0A0C3A6H0"/>
<evidence type="ECO:0000313" key="3">
    <source>
        <dbReference type="Proteomes" id="UP000053989"/>
    </source>
</evidence>
<reference evidence="3" key="2">
    <citation type="submission" date="2015-01" db="EMBL/GenBank/DDBJ databases">
        <title>Evolutionary Origins and Diversification of the Mycorrhizal Mutualists.</title>
        <authorList>
            <consortium name="DOE Joint Genome Institute"/>
            <consortium name="Mycorrhizal Genomics Consortium"/>
            <person name="Kohler A."/>
            <person name="Kuo A."/>
            <person name="Nagy L.G."/>
            <person name="Floudas D."/>
            <person name="Copeland A."/>
            <person name="Barry K.W."/>
            <person name="Cichocki N."/>
            <person name="Veneault-Fourrey C."/>
            <person name="LaButti K."/>
            <person name="Lindquist E.A."/>
            <person name="Lipzen A."/>
            <person name="Lundell T."/>
            <person name="Morin E."/>
            <person name="Murat C."/>
            <person name="Riley R."/>
            <person name="Ohm R."/>
            <person name="Sun H."/>
            <person name="Tunlid A."/>
            <person name="Henrissat B."/>
            <person name="Grigoriev I.V."/>
            <person name="Hibbett D.S."/>
            <person name="Martin F."/>
        </authorList>
    </citation>
    <scope>NUCLEOTIDE SEQUENCE [LARGE SCALE GENOMIC DNA]</scope>
    <source>
        <strain evidence="3">Foug A</strain>
    </source>
</reference>
<keyword evidence="3" id="KW-1185">Reference proteome</keyword>
<feature type="region of interest" description="Disordered" evidence="1">
    <location>
        <begin position="1"/>
        <end position="36"/>
    </location>
</feature>
<feature type="compositionally biased region" description="Basic and acidic residues" evidence="1">
    <location>
        <begin position="15"/>
        <end position="25"/>
    </location>
</feature>
<protein>
    <submittedName>
        <fullName evidence="2">Uncharacterized protein</fullName>
    </submittedName>
</protein>
<name>A0A0C3A6H0_9AGAM</name>
<sequence length="229" mass="25226">MALKGSGPKSGILSRPHDPAERRTPVEAPPQSSSLFVTPLPRYTLLCSSIAPSVTHDTSENGPSDDLEWDLMLSDVGNNDSVTNQDYESQAPCDDTPLPASPVHDIPEQMYDTPLPTSPVHNIPEQMYDTLLPASPAHDIPEQTYVNFPLSPAHNIPEQTYDNFPPSPVHDIPKQTCDDFPSSPVHSDYETYTHPLIDLDLDELTQLSLNFPKHAQSMADTIDSECITQ</sequence>
<dbReference type="HOGENOM" id="CLU_1210414_0_0_1"/>
<proteinExistence type="predicted"/>
<organism evidence="2 3">
    <name type="scientific">Scleroderma citrinum Foug A</name>
    <dbReference type="NCBI Taxonomy" id="1036808"/>
    <lineage>
        <taxon>Eukaryota</taxon>
        <taxon>Fungi</taxon>
        <taxon>Dikarya</taxon>
        <taxon>Basidiomycota</taxon>
        <taxon>Agaricomycotina</taxon>
        <taxon>Agaricomycetes</taxon>
        <taxon>Agaricomycetidae</taxon>
        <taxon>Boletales</taxon>
        <taxon>Sclerodermatineae</taxon>
        <taxon>Sclerodermataceae</taxon>
        <taxon>Scleroderma</taxon>
    </lineage>
</organism>
<accession>A0A0C3A6H0</accession>
<dbReference type="AlphaFoldDB" id="A0A0C3A6H0"/>
<dbReference type="EMBL" id="KN822063">
    <property type="protein sequence ID" value="KIM60372.1"/>
    <property type="molecule type" value="Genomic_DNA"/>
</dbReference>
<dbReference type="Proteomes" id="UP000053989">
    <property type="component" value="Unassembled WGS sequence"/>
</dbReference>
<reference evidence="2 3" key="1">
    <citation type="submission" date="2014-04" db="EMBL/GenBank/DDBJ databases">
        <authorList>
            <consortium name="DOE Joint Genome Institute"/>
            <person name="Kuo A."/>
            <person name="Kohler A."/>
            <person name="Nagy L.G."/>
            <person name="Floudas D."/>
            <person name="Copeland A."/>
            <person name="Barry K.W."/>
            <person name="Cichocki N."/>
            <person name="Veneault-Fourrey C."/>
            <person name="LaButti K."/>
            <person name="Lindquist E.A."/>
            <person name="Lipzen A."/>
            <person name="Lundell T."/>
            <person name="Morin E."/>
            <person name="Murat C."/>
            <person name="Sun H."/>
            <person name="Tunlid A."/>
            <person name="Henrissat B."/>
            <person name="Grigoriev I.V."/>
            <person name="Hibbett D.S."/>
            <person name="Martin F."/>
            <person name="Nordberg H.P."/>
            <person name="Cantor M.N."/>
            <person name="Hua S.X."/>
        </authorList>
    </citation>
    <scope>NUCLEOTIDE SEQUENCE [LARGE SCALE GENOMIC DNA]</scope>
    <source>
        <strain evidence="2 3">Foug A</strain>
    </source>
</reference>